<evidence type="ECO:0008006" key="3">
    <source>
        <dbReference type="Google" id="ProtNLM"/>
    </source>
</evidence>
<organism evidence="1 2">
    <name type="scientific">Chryseobacterium paridis</name>
    <dbReference type="NCBI Taxonomy" id="2800328"/>
    <lineage>
        <taxon>Bacteria</taxon>
        <taxon>Pseudomonadati</taxon>
        <taxon>Bacteroidota</taxon>
        <taxon>Flavobacteriia</taxon>
        <taxon>Flavobacteriales</taxon>
        <taxon>Weeksellaceae</taxon>
        <taxon>Chryseobacterium group</taxon>
        <taxon>Chryseobacterium</taxon>
    </lineage>
</organism>
<dbReference type="Proteomes" id="UP000628669">
    <property type="component" value="Unassembled WGS sequence"/>
</dbReference>
<accession>A0ABS1FPP2</accession>
<reference evidence="2" key="1">
    <citation type="submission" date="2021-01" db="EMBL/GenBank/DDBJ databases">
        <title>Genome public.</title>
        <authorList>
            <person name="Liu C."/>
            <person name="Sun Q."/>
        </authorList>
    </citation>
    <scope>NUCLEOTIDE SEQUENCE [LARGE SCALE GENOMIC DNA]</scope>
    <source>
        <strain evidence="2">YIM B02567</strain>
    </source>
</reference>
<proteinExistence type="predicted"/>
<dbReference type="EMBL" id="JAENHK010000001">
    <property type="protein sequence ID" value="MBK1894331.1"/>
    <property type="molecule type" value="Genomic_DNA"/>
</dbReference>
<protein>
    <recommendedName>
        <fullName evidence="3">Lipoprotein</fullName>
    </recommendedName>
</protein>
<dbReference type="PROSITE" id="PS51257">
    <property type="entry name" value="PROKAR_LIPOPROTEIN"/>
    <property type="match status" value="1"/>
</dbReference>
<evidence type="ECO:0000313" key="1">
    <source>
        <dbReference type="EMBL" id="MBK1894331.1"/>
    </source>
</evidence>
<comment type="caution">
    <text evidence="1">The sequence shown here is derived from an EMBL/GenBank/DDBJ whole genome shotgun (WGS) entry which is preliminary data.</text>
</comment>
<evidence type="ECO:0000313" key="2">
    <source>
        <dbReference type="Proteomes" id="UP000628669"/>
    </source>
</evidence>
<sequence>MKAIKFLLFLILLTSCSEKERHPHTFYYWKTKLSLDEKEKKALDKASVPYLYTRFFDINKVDGRFQPVAVITNDKSFQTDKQIVPTIFITNQTFLNISEQEIQFLAKSIHHLIQKKITDYHLKANQEIQIDCDWTAGTRDDYFKFLKELGKISGKGVNCTLRLHQVKDKEVMGIPPVEKVYLMCYSTSSPLATSDKNSILDVNILKSYLSKLEDYPIKNIEVALPIYSWGIVTNHLGKHKLINALSQSDLNNSNFKKVSTHEIEILKDGFYFGSYLNKGFKIKVEEITNEQLSDVISFLDKKIPQFNIIYYQLDSKFVINQNFQLICKFQGDF</sequence>
<keyword evidence="2" id="KW-1185">Reference proteome</keyword>
<name>A0ABS1FPP2_9FLAO</name>
<gene>
    <name evidence="1" type="ORF">JHL15_01020</name>
</gene>
<dbReference type="RefSeq" id="WP_200241636.1">
    <property type="nucleotide sequence ID" value="NZ_JAENHK010000001.1"/>
</dbReference>